<organism evidence="1 2">
    <name type="scientific">Dorcoceras hygrometricum</name>
    <dbReference type="NCBI Taxonomy" id="472368"/>
    <lineage>
        <taxon>Eukaryota</taxon>
        <taxon>Viridiplantae</taxon>
        <taxon>Streptophyta</taxon>
        <taxon>Embryophyta</taxon>
        <taxon>Tracheophyta</taxon>
        <taxon>Spermatophyta</taxon>
        <taxon>Magnoliopsida</taxon>
        <taxon>eudicotyledons</taxon>
        <taxon>Gunneridae</taxon>
        <taxon>Pentapetalae</taxon>
        <taxon>asterids</taxon>
        <taxon>lamiids</taxon>
        <taxon>Lamiales</taxon>
        <taxon>Gesneriaceae</taxon>
        <taxon>Didymocarpoideae</taxon>
        <taxon>Trichosporeae</taxon>
        <taxon>Loxocarpinae</taxon>
        <taxon>Dorcoceras</taxon>
    </lineage>
</organism>
<evidence type="ECO:0000313" key="2">
    <source>
        <dbReference type="Proteomes" id="UP000250235"/>
    </source>
</evidence>
<gene>
    <name evidence="1" type="ORF">F511_14418</name>
</gene>
<dbReference type="EMBL" id="KQ995242">
    <property type="protein sequence ID" value="KZV47632.1"/>
    <property type="molecule type" value="Genomic_DNA"/>
</dbReference>
<protein>
    <submittedName>
        <fullName evidence="1">Uncharacterized protein</fullName>
    </submittedName>
</protein>
<keyword evidence="2" id="KW-1185">Reference proteome</keyword>
<sequence>MATLSTAEITGAQTRTPIHTFKSYMVALHLLLSNSASVSLLSAAELVLLFRVLELLRGSSFAPSPAGDQPVGKYICEIKLLTDIIRTAGLSAPG</sequence>
<reference evidence="1 2" key="1">
    <citation type="journal article" date="2015" name="Proc. Natl. Acad. Sci. U.S.A.">
        <title>The resurrection genome of Boea hygrometrica: A blueprint for survival of dehydration.</title>
        <authorList>
            <person name="Xiao L."/>
            <person name="Yang G."/>
            <person name="Zhang L."/>
            <person name="Yang X."/>
            <person name="Zhao S."/>
            <person name="Ji Z."/>
            <person name="Zhou Q."/>
            <person name="Hu M."/>
            <person name="Wang Y."/>
            <person name="Chen M."/>
            <person name="Xu Y."/>
            <person name="Jin H."/>
            <person name="Xiao X."/>
            <person name="Hu G."/>
            <person name="Bao F."/>
            <person name="Hu Y."/>
            <person name="Wan P."/>
            <person name="Li L."/>
            <person name="Deng X."/>
            <person name="Kuang T."/>
            <person name="Xiang C."/>
            <person name="Zhu J.K."/>
            <person name="Oliver M.J."/>
            <person name="He Y."/>
        </authorList>
    </citation>
    <scope>NUCLEOTIDE SEQUENCE [LARGE SCALE GENOMIC DNA]</scope>
    <source>
        <strain evidence="2">cv. XS01</strain>
    </source>
</reference>
<dbReference type="Proteomes" id="UP000250235">
    <property type="component" value="Unassembled WGS sequence"/>
</dbReference>
<dbReference type="AlphaFoldDB" id="A0A2Z7CKL7"/>
<proteinExistence type="predicted"/>
<name>A0A2Z7CKL7_9LAMI</name>
<accession>A0A2Z7CKL7</accession>
<evidence type="ECO:0000313" key="1">
    <source>
        <dbReference type="EMBL" id="KZV47632.1"/>
    </source>
</evidence>